<evidence type="ECO:0000256" key="1">
    <source>
        <dbReference type="SAM" id="MobiDB-lite"/>
    </source>
</evidence>
<dbReference type="EMBL" id="PDUG01000015">
    <property type="protein sequence ID" value="PIC13061.1"/>
    <property type="molecule type" value="Genomic_DNA"/>
</dbReference>
<feature type="signal peptide" evidence="2">
    <location>
        <begin position="1"/>
        <end position="17"/>
    </location>
</feature>
<dbReference type="AlphaFoldDB" id="A0A2G5SDW9"/>
<feature type="region of interest" description="Disordered" evidence="1">
    <location>
        <begin position="67"/>
        <end position="90"/>
    </location>
</feature>
<accession>A0A2G5SDW9</accession>
<sequence length="126" mass="14214">MDFFLLLFLKLLNLTNPNFRKALRRHGNEAPSSFLRIGFQKEQRSRVSSENLIHGAAIVVVARSSRSNQEGDFGGRGATNHRRRGQTGEILPGKNLKLGCYFFDLSQNEAPQKVNDASNSYIFRDS</sequence>
<organism evidence="3 4">
    <name type="scientific">Caenorhabditis nigoni</name>
    <dbReference type="NCBI Taxonomy" id="1611254"/>
    <lineage>
        <taxon>Eukaryota</taxon>
        <taxon>Metazoa</taxon>
        <taxon>Ecdysozoa</taxon>
        <taxon>Nematoda</taxon>
        <taxon>Chromadorea</taxon>
        <taxon>Rhabditida</taxon>
        <taxon>Rhabditina</taxon>
        <taxon>Rhabditomorpha</taxon>
        <taxon>Rhabditoidea</taxon>
        <taxon>Rhabditidae</taxon>
        <taxon>Peloderinae</taxon>
        <taxon>Caenorhabditis</taxon>
    </lineage>
</organism>
<evidence type="ECO:0000256" key="2">
    <source>
        <dbReference type="SAM" id="SignalP"/>
    </source>
</evidence>
<proteinExistence type="predicted"/>
<dbReference type="Proteomes" id="UP000230233">
    <property type="component" value="Unassembled WGS sequence"/>
</dbReference>
<keyword evidence="2" id="KW-0732">Signal</keyword>
<reference evidence="4" key="1">
    <citation type="submission" date="2017-10" db="EMBL/GenBank/DDBJ databases">
        <title>Rapid genome shrinkage in a self-fertile nematode reveals novel sperm competition proteins.</title>
        <authorList>
            <person name="Yin D."/>
            <person name="Schwarz E.M."/>
            <person name="Thomas C.G."/>
            <person name="Felde R.L."/>
            <person name="Korf I.F."/>
            <person name="Cutter A.D."/>
            <person name="Schartner C.M."/>
            <person name="Ralston E.J."/>
            <person name="Meyer B.J."/>
            <person name="Haag E.S."/>
        </authorList>
    </citation>
    <scope>NUCLEOTIDE SEQUENCE [LARGE SCALE GENOMIC DNA]</scope>
    <source>
        <strain evidence="4">JU1422</strain>
    </source>
</reference>
<comment type="caution">
    <text evidence="3">The sequence shown here is derived from an EMBL/GenBank/DDBJ whole genome shotgun (WGS) entry which is preliminary data.</text>
</comment>
<gene>
    <name evidence="3" type="ORF">B9Z55_027952</name>
</gene>
<protein>
    <submittedName>
        <fullName evidence="3">Uncharacterized protein</fullName>
    </submittedName>
</protein>
<keyword evidence="4" id="KW-1185">Reference proteome</keyword>
<evidence type="ECO:0000313" key="3">
    <source>
        <dbReference type="EMBL" id="PIC13061.1"/>
    </source>
</evidence>
<feature type="chain" id="PRO_5013619993" evidence="2">
    <location>
        <begin position="18"/>
        <end position="126"/>
    </location>
</feature>
<evidence type="ECO:0000313" key="4">
    <source>
        <dbReference type="Proteomes" id="UP000230233"/>
    </source>
</evidence>
<name>A0A2G5SDW9_9PELO</name>